<dbReference type="PANTHER" id="PTHR13554">
    <property type="entry name" value="26S PROTEASOME NON-ATPASE REGULATORY SUBUNIT 5-RELATED"/>
    <property type="match status" value="1"/>
</dbReference>
<dbReference type="Pfam" id="PF10508">
    <property type="entry name" value="Proteasom_PSMB"/>
    <property type="match status" value="1"/>
</dbReference>
<dbReference type="InterPro" id="IPR011989">
    <property type="entry name" value="ARM-like"/>
</dbReference>
<keyword evidence="3" id="KW-1185">Reference proteome</keyword>
<name>A0A2P6TSD3_CHLSO</name>
<dbReference type="OrthoDB" id="10250600at2759"/>
<evidence type="ECO:0000256" key="1">
    <source>
        <dbReference type="SAM" id="MobiDB-lite"/>
    </source>
</evidence>
<dbReference type="Proteomes" id="UP000239899">
    <property type="component" value="Unassembled WGS sequence"/>
</dbReference>
<comment type="caution">
    <text evidence="2">The sequence shown here is derived from an EMBL/GenBank/DDBJ whole genome shotgun (WGS) entry which is preliminary data.</text>
</comment>
<evidence type="ECO:0000313" key="3">
    <source>
        <dbReference type="Proteomes" id="UP000239899"/>
    </source>
</evidence>
<dbReference type="PANTHER" id="PTHR13554:SF10">
    <property type="entry name" value="26S PROTEASOME NON-ATPASE REGULATORY SUBUNIT 5"/>
    <property type="match status" value="1"/>
</dbReference>
<dbReference type="Gene3D" id="1.25.10.10">
    <property type="entry name" value="Leucine-rich Repeat Variant"/>
    <property type="match status" value="2"/>
</dbReference>
<reference evidence="2 3" key="1">
    <citation type="journal article" date="2018" name="Plant J.">
        <title>Genome sequences of Chlorella sorokiniana UTEX 1602 and Micractinium conductrix SAG 241.80: implications to maltose excretion by a green alga.</title>
        <authorList>
            <person name="Arriola M.B."/>
            <person name="Velmurugan N."/>
            <person name="Zhang Y."/>
            <person name="Plunkett M.H."/>
            <person name="Hondzo H."/>
            <person name="Barney B.M."/>
        </authorList>
    </citation>
    <scope>NUCLEOTIDE SEQUENCE [LARGE SCALE GENOMIC DNA]</scope>
    <source>
        <strain evidence="3">UTEX 1602</strain>
    </source>
</reference>
<organism evidence="2 3">
    <name type="scientific">Chlorella sorokiniana</name>
    <name type="common">Freshwater green alga</name>
    <dbReference type="NCBI Taxonomy" id="3076"/>
    <lineage>
        <taxon>Eukaryota</taxon>
        <taxon>Viridiplantae</taxon>
        <taxon>Chlorophyta</taxon>
        <taxon>core chlorophytes</taxon>
        <taxon>Trebouxiophyceae</taxon>
        <taxon>Chlorellales</taxon>
        <taxon>Chlorellaceae</taxon>
        <taxon>Chlorella clade</taxon>
        <taxon>Chlorella</taxon>
    </lineage>
</organism>
<accession>A0A2P6TSD3</accession>
<dbReference type="GO" id="GO:0043248">
    <property type="term" value="P:proteasome assembly"/>
    <property type="evidence" value="ECO:0007669"/>
    <property type="project" value="InterPro"/>
</dbReference>
<sequence>MVQDGGSPFATALRAVADRPGPLPEQDAQQFLQQWPLEAVFRELSGPHVDHTLIEDACAALAKLFATAHGAALLPSILPYATAALQSSTAPLRRLAVQQLGRLLGAPGSGEQQAQALDLLLRALADEDVGVASDAEAALKQLGAPPVDRLVPLLSPATPGGAALRALASSADPVLRMRSLTLLVALAAASPAAAQAVRDSGLLEPLLRELQDPDDLLSCMAALQLVRDAAEQCDAGMALALQEAVGPRLGALLQHPEPVLQSGALRAAASLLAASLEAGVGPMAVDDAGPAVAGNGIGHAGAAALPASAAAAAQPLLAALKTVLDVGGVQEFAPELEEAALDAVGILGLQRAGAEALLCDATAVAIDVAYKALGRPPSPAQRLAALHTLATLAGAERSGRSGKLLAPAAEDALRVAVFEGAGASAAGATPADVLRQQLDQPFLEQRVAVYRCLAALAARDWMAGQVCGHPALLAFLCDHQSEASKQGCEWRHACVQQLAATISDVLGGGLGAGGPHHAVLAAAAQRVQAAERGGPYGAAAGPREQHVATVPGV</sequence>
<dbReference type="InterPro" id="IPR016024">
    <property type="entry name" value="ARM-type_fold"/>
</dbReference>
<dbReference type="STRING" id="3076.A0A2P6TSD3"/>
<dbReference type="InterPro" id="IPR019538">
    <property type="entry name" value="PSMD5"/>
</dbReference>
<proteinExistence type="predicted"/>
<dbReference type="AlphaFoldDB" id="A0A2P6TSD3"/>
<gene>
    <name evidence="2" type="ORF">C2E21_3979</name>
</gene>
<feature type="region of interest" description="Disordered" evidence="1">
    <location>
        <begin position="534"/>
        <end position="553"/>
    </location>
</feature>
<evidence type="ECO:0000313" key="2">
    <source>
        <dbReference type="EMBL" id="PRW56980.1"/>
    </source>
</evidence>
<dbReference type="SUPFAM" id="SSF48371">
    <property type="entry name" value="ARM repeat"/>
    <property type="match status" value="1"/>
</dbReference>
<protein>
    <submittedName>
        <fullName evidence="2">ARM repeat-containing</fullName>
    </submittedName>
</protein>
<dbReference type="GO" id="GO:0005829">
    <property type="term" value="C:cytosol"/>
    <property type="evidence" value="ECO:0007669"/>
    <property type="project" value="TreeGrafter"/>
</dbReference>
<dbReference type="EMBL" id="LHPG02000007">
    <property type="protein sequence ID" value="PRW56980.1"/>
    <property type="molecule type" value="Genomic_DNA"/>
</dbReference>